<comment type="caution">
    <text evidence="10">The sequence shown here is derived from an EMBL/GenBank/DDBJ whole genome shotgun (WGS) entry which is preliminary data.</text>
</comment>
<dbReference type="PANTHER" id="PTHR11629:SF63">
    <property type="entry name" value="V-TYPE PROTON ATPASE SUBUNIT A"/>
    <property type="match status" value="1"/>
</dbReference>
<evidence type="ECO:0000256" key="1">
    <source>
        <dbReference type="ARBA" id="ARBA00004141"/>
    </source>
</evidence>
<evidence type="ECO:0000256" key="6">
    <source>
        <dbReference type="ARBA" id="ARBA00023065"/>
    </source>
</evidence>
<evidence type="ECO:0000256" key="7">
    <source>
        <dbReference type="ARBA" id="ARBA00023136"/>
    </source>
</evidence>
<dbReference type="GO" id="GO:0051117">
    <property type="term" value="F:ATPase binding"/>
    <property type="evidence" value="ECO:0007669"/>
    <property type="project" value="TreeGrafter"/>
</dbReference>
<feature type="transmembrane region" description="Helical" evidence="9">
    <location>
        <begin position="440"/>
        <end position="458"/>
    </location>
</feature>
<keyword evidence="6" id="KW-0406">Ion transport</keyword>
<feature type="coiled-coil region" evidence="8">
    <location>
        <begin position="50"/>
        <end position="113"/>
    </location>
</feature>
<evidence type="ECO:0000256" key="2">
    <source>
        <dbReference type="ARBA" id="ARBA00009904"/>
    </source>
</evidence>
<dbReference type="PANTHER" id="PTHR11629">
    <property type="entry name" value="VACUOLAR PROTON ATPASES"/>
    <property type="match status" value="1"/>
</dbReference>
<evidence type="ECO:0008006" key="11">
    <source>
        <dbReference type="Google" id="ProtNLM"/>
    </source>
</evidence>
<evidence type="ECO:0000256" key="5">
    <source>
        <dbReference type="ARBA" id="ARBA00022989"/>
    </source>
</evidence>
<dbReference type="AlphaFoldDB" id="A0A644YK18"/>
<evidence type="ECO:0000256" key="8">
    <source>
        <dbReference type="SAM" id="Coils"/>
    </source>
</evidence>
<dbReference type="GO" id="GO:0046961">
    <property type="term" value="F:proton-transporting ATPase activity, rotational mechanism"/>
    <property type="evidence" value="ECO:0007669"/>
    <property type="project" value="InterPro"/>
</dbReference>
<feature type="transmembrane region" description="Helical" evidence="9">
    <location>
        <begin position="408"/>
        <end position="433"/>
    </location>
</feature>
<gene>
    <name evidence="10" type="ORF">SDC9_75248</name>
</gene>
<dbReference type="GO" id="GO:0016471">
    <property type="term" value="C:vacuolar proton-transporting V-type ATPase complex"/>
    <property type="evidence" value="ECO:0007669"/>
    <property type="project" value="TreeGrafter"/>
</dbReference>
<comment type="similarity">
    <text evidence="2">Belongs to the V-ATPase 116 kDa subunit family.</text>
</comment>
<keyword evidence="7 9" id="KW-0472">Membrane</keyword>
<dbReference type="GO" id="GO:0033179">
    <property type="term" value="C:proton-transporting V-type ATPase, V0 domain"/>
    <property type="evidence" value="ECO:0007669"/>
    <property type="project" value="InterPro"/>
</dbReference>
<keyword evidence="3" id="KW-0813">Transport</keyword>
<keyword evidence="5 9" id="KW-1133">Transmembrane helix</keyword>
<accession>A0A644YK18</accession>
<protein>
    <recommendedName>
        <fullName evidence="11">V-type ATP synthase subunit I</fullName>
    </recommendedName>
</protein>
<evidence type="ECO:0000256" key="3">
    <source>
        <dbReference type="ARBA" id="ARBA00022448"/>
    </source>
</evidence>
<comment type="subcellular location">
    <subcellularLocation>
        <location evidence="1">Membrane</location>
        <topology evidence="1">Multi-pass membrane protein</topology>
    </subcellularLocation>
</comment>
<evidence type="ECO:0000256" key="9">
    <source>
        <dbReference type="SAM" id="Phobius"/>
    </source>
</evidence>
<feature type="transmembrane region" description="Helical" evidence="9">
    <location>
        <begin position="363"/>
        <end position="388"/>
    </location>
</feature>
<evidence type="ECO:0000256" key="4">
    <source>
        <dbReference type="ARBA" id="ARBA00022692"/>
    </source>
</evidence>
<dbReference type="InterPro" id="IPR002490">
    <property type="entry name" value="V-ATPase_116kDa_su"/>
</dbReference>
<dbReference type="EMBL" id="VSSQ01005329">
    <property type="protein sequence ID" value="MPM28720.1"/>
    <property type="molecule type" value="Genomic_DNA"/>
</dbReference>
<feature type="transmembrane region" description="Helical" evidence="9">
    <location>
        <begin position="519"/>
        <end position="543"/>
    </location>
</feature>
<keyword evidence="8" id="KW-0175">Coiled coil</keyword>
<organism evidence="10">
    <name type="scientific">bioreactor metagenome</name>
    <dbReference type="NCBI Taxonomy" id="1076179"/>
    <lineage>
        <taxon>unclassified sequences</taxon>
        <taxon>metagenomes</taxon>
        <taxon>ecological metagenomes</taxon>
    </lineage>
</organism>
<reference evidence="10" key="1">
    <citation type="submission" date="2019-08" db="EMBL/GenBank/DDBJ databases">
        <authorList>
            <person name="Kucharzyk K."/>
            <person name="Murdoch R.W."/>
            <person name="Higgins S."/>
            <person name="Loffler F."/>
        </authorList>
    </citation>
    <scope>NUCLEOTIDE SEQUENCE</scope>
</reference>
<keyword evidence="4 9" id="KW-0812">Transmembrane</keyword>
<proteinExistence type="inferred from homology"/>
<feature type="transmembrane region" description="Helical" evidence="9">
    <location>
        <begin position="470"/>
        <end position="487"/>
    </location>
</feature>
<feature type="transmembrane region" description="Helical" evidence="9">
    <location>
        <begin position="549"/>
        <end position="572"/>
    </location>
</feature>
<feature type="transmembrane region" description="Helical" evidence="9">
    <location>
        <begin position="327"/>
        <end position="351"/>
    </location>
</feature>
<sequence length="603" mass="68118">MITKMDKYSFILFHTELAPFLEKIQELGLVDITRESKAFDNISKELYSLVNRYSKTVKELTTLYSNLSNEIVTSLESSENHVGDNPYVLLENAESLLTSREQHIQELEQFRKELTESRQWGVLDQNDLAKIKELGYNIHLYTVSEKSFNPEWEETYPLQVLNRANGRIYFAILSDNNTEFRFDLPESKMPQRSYDIIEKKIFETLKNITDTEREIATAYSSVQILEKTMYKKREELDVYLAGASSLKEAEGTIALLTGFAPVDSRTDVTTALEKDGVYFLLEEAQTEDNPPVKLKNGFFAQLYEPIGELYMLPKYGELDLTPYFAPFYMLFFGLCLGDMGYGLTILIGAGLAKLKFPSFKSYLTLAQFLGVGAIIMAALSGVFFGAKLQEILPLPDSVTELFFSDLKMFWFAIIFGLVQIVFARMLNAIYLIINKGWQYGIHNIGWSIAIIWAAWMYATTMDPAITMPGWMDYLAICGASMILFFSSDSGNIFTRLFKGVTAFYDVTSIFGDMLSYIRLFGLGTAGAILGMVVNSVAMSLAGIPYMGWFFALLMLLVGHIMVLLLSSLGAFVHPMRLTFVEFYKNAGFGGGGRAFRPMGKELK</sequence>
<dbReference type="GO" id="GO:0007035">
    <property type="term" value="P:vacuolar acidification"/>
    <property type="evidence" value="ECO:0007669"/>
    <property type="project" value="TreeGrafter"/>
</dbReference>
<evidence type="ECO:0000313" key="10">
    <source>
        <dbReference type="EMBL" id="MPM28720.1"/>
    </source>
</evidence>
<name>A0A644YK18_9ZZZZ</name>